<proteinExistence type="predicted"/>
<name>A0A1T4WV53_9BACT</name>
<evidence type="ECO:0000313" key="1">
    <source>
        <dbReference type="EMBL" id="SKA81196.1"/>
    </source>
</evidence>
<dbReference type="STRING" id="1121442.SAMN02745702_02683"/>
<reference evidence="1 2" key="1">
    <citation type="submission" date="2017-02" db="EMBL/GenBank/DDBJ databases">
        <authorList>
            <person name="Peterson S.W."/>
        </authorList>
    </citation>
    <scope>NUCLEOTIDE SEQUENCE [LARGE SCALE GENOMIC DNA]</scope>
    <source>
        <strain evidence="1 2">DSM 18034</strain>
    </source>
</reference>
<keyword evidence="2" id="KW-1185">Reference proteome</keyword>
<evidence type="ECO:0000313" key="2">
    <source>
        <dbReference type="Proteomes" id="UP000189733"/>
    </source>
</evidence>
<protein>
    <submittedName>
        <fullName evidence="1">Uncharacterized protein</fullName>
    </submittedName>
</protein>
<dbReference type="RefSeq" id="WP_078685952.1">
    <property type="nucleotide sequence ID" value="NZ_FUYA01000011.1"/>
</dbReference>
<dbReference type="Proteomes" id="UP000189733">
    <property type="component" value="Unassembled WGS sequence"/>
</dbReference>
<dbReference type="EMBL" id="FUYA01000011">
    <property type="protein sequence ID" value="SKA81196.1"/>
    <property type="molecule type" value="Genomic_DNA"/>
</dbReference>
<accession>A0A1T4WV53</accession>
<gene>
    <name evidence="1" type="ORF">SAMN02745702_02683</name>
</gene>
<sequence length="78" mass="8960">MLTLRCAKCKAKLWKYNKLGKGEVVRCHKERITKMYKAIEKDGKMLCPCGAVIGHDKGSHWNMVRKSFIYSGEKVSKL</sequence>
<dbReference type="AlphaFoldDB" id="A0A1T4WV53"/>
<dbReference type="OrthoDB" id="5471847at2"/>
<organism evidence="1 2">
    <name type="scientific">Desulfobaculum bizertense DSM 18034</name>
    <dbReference type="NCBI Taxonomy" id="1121442"/>
    <lineage>
        <taxon>Bacteria</taxon>
        <taxon>Pseudomonadati</taxon>
        <taxon>Thermodesulfobacteriota</taxon>
        <taxon>Desulfovibrionia</taxon>
        <taxon>Desulfovibrionales</taxon>
        <taxon>Desulfovibrionaceae</taxon>
        <taxon>Desulfobaculum</taxon>
    </lineage>
</organism>